<keyword evidence="9" id="KW-1185">Reference proteome</keyword>
<protein>
    <recommendedName>
        <fullName evidence="3">Altered inheritance of mitochondria protein 9, mitochondrial</fullName>
    </recommendedName>
    <alternativeName>
        <fullName evidence="6">Found in mitochondrial proteome protein 29</fullName>
    </alternativeName>
</protein>
<keyword evidence="4" id="KW-0809">Transit peptide</keyword>
<dbReference type="OrthoDB" id="2831558at2759"/>
<evidence type="ECO:0000256" key="1">
    <source>
        <dbReference type="ARBA" id="ARBA00004173"/>
    </source>
</evidence>
<dbReference type="InterPro" id="IPR011009">
    <property type="entry name" value="Kinase-like_dom_sf"/>
</dbReference>
<dbReference type="PANTHER" id="PTHR36091:SF1">
    <property type="entry name" value="ALTERED INHERITANCE OF MITOCHONDRIA PROTEIN 9, MITOCHONDRIAL"/>
    <property type="match status" value="1"/>
</dbReference>
<comment type="similarity">
    <text evidence="2">Belongs to the AIM9 family.</text>
</comment>
<evidence type="ECO:0000256" key="5">
    <source>
        <dbReference type="ARBA" id="ARBA00023128"/>
    </source>
</evidence>
<reference evidence="9" key="1">
    <citation type="journal article" date="2017" name="Genome Biol.">
        <title>Comparative genomics reveals high biological diversity and specific adaptations in the industrially and medically important fungal genus Aspergillus.</title>
        <authorList>
            <person name="de Vries R.P."/>
            <person name="Riley R."/>
            <person name="Wiebenga A."/>
            <person name="Aguilar-Osorio G."/>
            <person name="Amillis S."/>
            <person name="Uchima C.A."/>
            <person name="Anderluh G."/>
            <person name="Asadollahi M."/>
            <person name="Askin M."/>
            <person name="Barry K."/>
            <person name="Battaglia E."/>
            <person name="Bayram O."/>
            <person name="Benocci T."/>
            <person name="Braus-Stromeyer S.A."/>
            <person name="Caldana C."/>
            <person name="Canovas D."/>
            <person name="Cerqueira G.C."/>
            <person name="Chen F."/>
            <person name="Chen W."/>
            <person name="Choi C."/>
            <person name="Clum A."/>
            <person name="Dos Santos R.A."/>
            <person name="Damasio A.R."/>
            <person name="Diallinas G."/>
            <person name="Emri T."/>
            <person name="Fekete E."/>
            <person name="Flipphi M."/>
            <person name="Freyberg S."/>
            <person name="Gallo A."/>
            <person name="Gournas C."/>
            <person name="Habgood R."/>
            <person name="Hainaut M."/>
            <person name="Harispe M.L."/>
            <person name="Henrissat B."/>
            <person name="Hilden K.S."/>
            <person name="Hope R."/>
            <person name="Hossain A."/>
            <person name="Karabika E."/>
            <person name="Karaffa L."/>
            <person name="Karanyi Z."/>
            <person name="Krasevec N."/>
            <person name="Kuo A."/>
            <person name="Kusch H."/>
            <person name="LaButti K."/>
            <person name="Lagendijk E.L."/>
            <person name="Lapidus A."/>
            <person name="Levasseur A."/>
            <person name="Lindquist E."/>
            <person name="Lipzen A."/>
            <person name="Logrieco A.F."/>
            <person name="MacCabe A."/>
            <person name="Maekelae M.R."/>
            <person name="Malavazi I."/>
            <person name="Melin P."/>
            <person name="Meyer V."/>
            <person name="Mielnichuk N."/>
            <person name="Miskei M."/>
            <person name="Molnar A.P."/>
            <person name="Mule G."/>
            <person name="Ngan C.Y."/>
            <person name="Orejas M."/>
            <person name="Orosz E."/>
            <person name="Ouedraogo J.P."/>
            <person name="Overkamp K.M."/>
            <person name="Park H.-S."/>
            <person name="Perrone G."/>
            <person name="Piumi F."/>
            <person name="Punt P.J."/>
            <person name="Ram A.F."/>
            <person name="Ramon A."/>
            <person name="Rauscher S."/>
            <person name="Record E."/>
            <person name="Riano-Pachon D.M."/>
            <person name="Robert V."/>
            <person name="Roehrig J."/>
            <person name="Ruller R."/>
            <person name="Salamov A."/>
            <person name="Salih N.S."/>
            <person name="Samson R.A."/>
            <person name="Sandor E."/>
            <person name="Sanguinetti M."/>
            <person name="Schuetze T."/>
            <person name="Sepcic K."/>
            <person name="Shelest E."/>
            <person name="Sherlock G."/>
            <person name="Sophianopoulou V."/>
            <person name="Squina F.M."/>
            <person name="Sun H."/>
            <person name="Susca A."/>
            <person name="Todd R.B."/>
            <person name="Tsang A."/>
            <person name="Unkles S.E."/>
            <person name="van de Wiele N."/>
            <person name="van Rossen-Uffink D."/>
            <person name="Oliveira J.V."/>
            <person name="Vesth T.C."/>
            <person name="Visser J."/>
            <person name="Yu J.-H."/>
            <person name="Zhou M."/>
            <person name="Andersen M.R."/>
            <person name="Archer D.B."/>
            <person name="Baker S.E."/>
            <person name="Benoit I."/>
            <person name="Brakhage A.A."/>
            <person name="Braus G.H."/>
            <person name="Fischer R."/>
            <person name="Frisvad J.C."/>
            <person name="Goldman G.H."/>
            <person name="Houbraken J."/>
            <person name="Oakley B."/>
            <person name="Pocsi I."/>
            <person name="Scazzocchio C."/>
            <person name="Seiboth B."/>
            <person name="vanKuyk P.A."/>
            <person name="Wortman J."/>
            <person name="Dyer P.S."/>
            <person name="Grigoriev I.V."/>
        </authorList>
    </citation>
    <scope>NUCLEOTIDE SEQUENCE [LARGE SCALE GENOMIC DNA]</scope>
    <source>
        <strain evidence="9">ATCC 16872 / CBS 172.66 / WB 5094</strain>
    </source>
</reference>
<dbReference type="EMBL" id="KV878971">
    <property type="protein sequence ID" value="OJK03498.1"/>
    <property type="molecule type" value="Genomic_DNA"/>
</dbReference>
<dbReference type="GO" id="GO:0005739">
    <property type="term" value="C:mitochondrion"/>
    <property type="evidence" value="ECO:0007669"/>
    <property type="project" value="UniProtKB-SubCell"/>
</dbReference>
<proteinExistence type="inferred from homology"/>
<dbReference type="SUPFAM" id="SSF56112">
    <property type="entry name" value="Protein kinase-like (PK-like)"/>
    <property type="match status" value="1"/>
</dbReference>
<dbReference type="Proteomes" id="UP000184546">
    <property type="component" value="Unassembled WGS sequence"/>
</dbReference>
<dbReference type="PANTHER" id="PTHR36091">
    <property type="entry name" value="ALTERED INHERITANCE OF MITOCHONDRIA PROTEIN 9, MITOCHONDRIAL"/>
    <property type="match status" value="1"/>
</dbReference>
<keyword evidence="5" id="KW-0496">Mitochondrion</keyword>
<evidence type="ECO:0000313" key="9">
    <source>
        <dbReference type="Proteomes" id="UP000184546"/>
    </source>
</evidence>
<dbReference type="Gene3D" id="3.90.1200.10">
    <property type="match status" value="1"/>
</dbReference>
<sequence>MYHSLRLPSSRTTLGLNLKASFRRSRITRFFSIYCARGRRSASTLPELFLERANGIHESIPEEDLYRYTRHRWLFNEQRELSKRYLKFNLRQLIDIAVNISDGARHCTKIVKCLEGLHNKAFLLTMDNGNEVLAKLPNPNAGPARYTTASEVATRELLRAYFNIPTPRILAWSSDAASTPVEAEYIIEEKAAGVRLGSLWNQWPRDTKLKLVEQVVGMENKLTSMAFAKYGSIYFKEDHRSLTGQVEDLNDDSSADEVLKRFTIGPLTSPELWTDTRSDMELDRGPWHNSSEYTEALGRNEISWIEAHARPRMNYYRSVSDPELLEDGPHLLDQYMKVAPFLVPSSTDGAASSNVLWHPDLHLDNVFVDPLTHTITDIIDWQSACVAPLFYQSHVPRMFRHHEPVQEGWAVPVRPENFDTLSAENQDQISSDHESQIIHKYYEALVFKRAPRHWSVLQQKKISIVRKPAWLMTGVWENRDLFFLRQSLLSLVNLWEDFFQLPCPIAFKEKEIELHAKEETNMDGIGQVLTLFRDQGVLPVDGMVDPKDYEVAVENSRKFKHVFLGTAENDKERELYSKLWPYQDPEDSVV</sequence>
<feature type="domain" description="Aminoglycoside phosphotransferase" evidence="7">
    <location>
        <begin position="308"/>
        <end position="391"/>
    </location>
</feature>
<dbReference type="OMA" id="DWQSACV"/>
<evidence type="ECO:0000259" key="7">
    <source>
        <dbReference type="Pfam" id="PF01636"/>
    </source>
</evidence>
<evidence type="ECO:0000313" key="8">
    <source>
        <dbReference type="EMBL" id="OJK03498.1"/>
    </source>
</evidence>
<dbReference type="InterPro" id="IPR051035">
    <property type="entry name" value="Mito_inheritance_9"/>
</dbReference>
<dbReference type="AlphaFoldDB" id="A0A1L9X5E3"/>
<evidence type="ECO:0000256" key="3">
    <source>
        <dbReference type="ARBA" id="ARBA00016197"/>
    </source>
</evidence>
<evidence type="ECO:0000256" key="6">
    <source>
        <dbReference type="ARBA" id="ARBA00031849"/>
    </source>
</evidence>
<dbReference type="RefSeq" id="XP_020059837.1">
    <property type="nucleotide sequence ID" value="XM_020198388.1"/>
</dbReference>
<organism evidence="8 9">
    <name type="scientific">Aspergillus aculeatus (strain ATCC 16872 / CBS 172.66 / WB 5094)</name>
    <dbReference type="NCBI Taxonomy" id="690307"/>
    <lineage>
        <taxon>Eukaryota</taxon>
        <taxon>Fungi</taxon>
        <taxon>Dikarya</taxon>
        <taxon>Ascomycota</taxon>
        <taxon>Pezizomycotina</taxon>
        <taxon>Eurotiomycetes</taxon>
        <taxon>Eurotiomycetidae</taxon>
        <taxon>Eurotiales</taxon>
        <taxon>Aspergillaceae</taxon>
        <taxon>Aspergillus</taxon>
        <taxon>Aspergillus subgen. Circumdati</taxon>
    </lineage>
</organism>
<comment type="subcellular location">
    <subcellularLocation>
        <location evidence="1">Mitochondrion</location>
    </subcellularLocation>
</comment>
<evidence type="ECO:0000256" key="4">
    <source>
        <dbReference type="ARBA" id="ARBA00022946"/>
    </source>
</evidence>
<evidence type="ECO:0000256" key="2">
    <source>
        <dbReference type="ARBA" id="ARBA00005543"/>
    </source>
</evidence>
<dbReference type="VEuPathDB" id="FungiDB:ASPACDRAFT_1885054"/>
<dbReference type="GeneID" id="30972202"/>
<dbReference type="Pfam" id="PF01636">
    <property type="entry name" value="APH"/>
    <property type="match status" value="1"/>
</dbReference>
<accession>A0A1L9X5E3</accession>
<gene>
    <name evidence="8" type="ORF">ASPACDRAFT_1885054</name>
</gene>
<dbReference type="InterPro" id="IPR002575">
    <property type="entry name" value="Aminoglycoside_PTrfase"/>
</dbReference>
<name>A0A1L9X5E3_ASPA1</name>